<reference evidence="4" key="1">
    <citation type="journal article" date="2019" name="Int. J. Syst. Evol. Microbiol.">
        <title>The Global Catalogue of Microorganisms (GCM) 10K type strain sequencing project: providing services to taxonomists for standard genome sequencing and annotation.</title>
        <authorList>
            <consortium name="The Broad Institute Genomics Platform"/>
            <consortium name="The Broad Institute Genome Sequencing Center for Infectious Disease"/>
            <person name="Wu L."/>
            <person name="Ma J."/>
        </authorList>
    </citation>
    <scope>NUCLEOTIDE SEQUENCE [LARGE SCALE GENOMIC DNA]</scope>
    <source>
        <strain evidence="4">JCM 17986</strain>
    </source>
</reference>
<keyword evidence="2" id="KW-0812">Transmembrane</keyword>
<feature type="region of interest" description="Disordered" evidence="1">
    <location>
        <begin position="36"/>
        <end position="89"/>
    </location>
</feature>
<accession>A0ABP9HWL6</accession>
<evidence type="ECO:0000313" key="3">
    <source>
        <dbReference type="EMBL" id="GAA4979765.1"/>
    </source>
</evidence>
<gene>
    <name evidence="3" type="ORF">GCM10023205_55610</name>
</gene>
<name>A0ABP9HWL6_9ACTN</name>
<proteinExistence type="predicted"/>
<evidence type="ECO:0000313" key="4">
    <source>
        <dbReference type="Proteomes" id="UP001500466"/>
    </source>
</evidence>
<feature type="compositionally biased region" description="Basic and acidic residues" evidence="1">
    <location>
        <begin position="49"/>
        <end position="68"/>
    </location>
</feature>
<dbReference type="EMBL" id="BAABHS010000021">
    <property type="protein sequence ID" value="GAA4979765.1"/>
    <property type="molecule type" value="Genomic_DNA"/>
</dbReference>
<sequence>MSERQGAGREPDASGESSDPFEGLVLDEDFVKGAEKSEGSARARMLAAKWRENPPERIGFREAADTPRRRGRLRGPRTGRGSAAQDRSDRTGVKVAVVFVAVAALLLLGSNQGVFRDLFGGSDADDTASPQLPVFPQNRTASATPRAPETATRDQPFAGSPANGYNDGESGIVPPDATKVGDFSATEVKAALDTHRRLLVLGNLDATTLRGGYPQGFIDLIDPVDPMVGELRGALKTPTADHDPLAWITRFDPAQAELVGPVVKVTGIMAFRLDQNGGLVVESDYSFVYPVAKPGSSEVTRVVVRRTLQTQVYKTGTFRQTPPGTAWVSGGEVRQSGGSCERQYGYVHPAFPSDAKASGGCGPQGDPYDRTTPLPGGTGAVSVAPPAIAAAWPEPPYGAGTAAPQLS</sequence>
<feature type="compositionally biased region" description="Basic and acidic residues" evidence="1">
    <location>
        <begin position="1"/>
        <end position="12"/>
    </location>
</feature>
<dbReference type="Proteomes" id="UP001500466">
    <property type="component" value="Unassembled WGS sequence"/>
</dbReference>
<protein>
    <submittedName>
        <fullName evidence="3">Uncharacterized protein</fullName>
    </submittedName>
</protein>
<organism evidence="3 4">
    <name type="scientific">Yinghuangia aomiensis</name>
    <dbReference type="NCBI Taxonomy" id="676205"/>
    <lineage>
        <taxon>Bacteria</taxon>
        <taxon>Bacillati</taxon>
        <taxon>Actinomycetota</taxon>
        <taxon>Actinomycetes</taxon>
        <taxon>Kitasatosporales</taxon>
        <taxon>Streptomycetaceae</taxon>
        <taxon>Yinghuangia</taxon>
    </lineage>
</organism>
<keyword evidence="2" id="KW-1133">Transmembrane helix</keyword>
<keyword evidence="4" id="KW-1185">Reference proteome</keyword>
<evidence type="ECO:0000256" key="1">
    <source>
        <dbReference type="SAM" id="MobiDB-lite"/>
    </source>
</evidence>
<feature type="region of interest" description="Disordered" evidence="1">
    <location>
        <begin position="1"/>
        <end position="23"/>
    </location>
</feature>
<feature type="region of interest" description="Disordered" evidence="1">
    <location>
        <begin position="127"/>
        <end position="168"/>
    </location>
</feature>
<comment type="caution">
    <text evidence="3">The sequence shown here is derived from an EMBL/GenBank/DDBJ whole genome shotgun (WGS) entry which is preliminary data.</text>
</comment>
<evidence type="ECO:0000256" key="2">
    <source>
        <dbReference type="SAM" id="Phobius"/>
    </source>
</evidence>
<feature type="region of interest" description="Disordered" evidence="1">
    <location>
        <begin position="355"/>
        <end position="380"/>
    </location>
</feature>
<dbReference type="RefSeq" id="WP_345678433.1">
    <property type="nucleotide sequence ID" value="NZ_BAABHS010000021.1"/>
</dbReference>
<feature type="transmembrane region" description="Helical" evidence="2">
    <location>
        <begin position="91"/>
        <end position="109"/>
    </location>
</feature>
<keyword evidence="2" id="KW-0472">Membrane</keyword>